<evidence type="ECO:0000313" key="2">
    <source>
        <dbReference type="Proteomes" id="UP000467334"/>
    </source>
</evidence>
<dbReference type="EMBL" id="WCLE01000052">
    <property type="protein sequence ID" value="KAB5309559.1"/>
    <property type="molecule type" value="Genomic_DNA"/>
</dbReference>
<sequence length="56" mass="6837">NKKRLEYWQALEQDISNYAKEQGFPYRINDLPYGRSEKGKPVIVNYFYHEKIRLTK</sequence>
<name>A0A7J5LA43_BACSE</name>
<gene>
    <name evidence="1" type="ORF">F9958_16315</name>
</gene>
<accession>A0A7J5LA43</accession>
<reference evidence="1 2" key="1">
    <citation type="journal article" date="2019" name="Nat. Med.">
        <title>A library of human gut bacterial isolates paired with longitudinal multiomics data enables mechanistic microbiome research.</title>
        <authorList>
            <person name="Poyet M."/>
            <person name="Groussin M."/>
            <person name="Gibbons S.M."/>
            <person name="Avila-Pacheco J."/>
            <person name="Jiang X."/>
            <person name="Kearney S.M."/>
            <person name="Perrotta A.R."/>
            <person name="Berdy B."/>
            <person name="Zhao S."/>
            <person name="Lieberman T.D."/>
            <person name="Swanson P.K."/>
            <person name="Smith M."/>
            <person name="Roesemann S."/>
            <person name="Alexander J.E."/>
            <person name="Rich S.A."/>
            <person name="Livny J."/>
            <person name="Vlamakis H."/>
            <person name="Clish C."/>
            <person name="Bullock K."/>
            <person name="Deik A."/>
            <person name="Scott J."/>
            <person name="Pierce K.A."/>
            <person name="Xavier R.J."/>
            <person name="Alm E.J."/>
        </authorList>
    </citation>
    <scope>NUCLEOTIDE SEQUENCE [LARGE SCALE GENOMIC DNA]</scope>
    <source>
        <strain evidence="1 2">BIOML-A6</strain>
    </source>
</reference>
<evidence type="ECO:0000313" key="1">
    <source>
        <dbReference type="EMBL" id="KAB5309559.1"/>
    </source>
</evidence>
<proteinExistence type="predicted"/>
<feature type="non-terminal residue" evidence="1">
    <location>
        <position position="1"/>
    </location>
</feature>
<organism evidence="1 2">
    <name type="scientific">Bacteroides stercoris</name>
    <dbReference type="NCBI Taxonomy" id="46506"/>
    <lineage>
        <taxon>Bacteria</taxon>
        <taxon>Pseudomonadati</taxon>
        <taxon>Bacteroidota</taxon>
        <taxon>Bacteroidia</taxon>
        <taxon>Bacteroidales</taxon>
        <taxon>Bacteroidaceae</taxon>
        <taxon>Bacteroides</taxon>
    </lineage>
</organism>
<protein>
    <submittedName>
        <fullName evidence="1">Radical SAM protein</fullName>
    </submittedName>
</protein>
<dbReference type="Proteomes" id="UP000467334">
    <property type="component" value="Unassembled WGS sequence"/>
</dbReference>
<comment type="caution">
    <text evidence="1">The sequence shown here is derived from an EMBL/GenBank/DDBJ whole genome shotgun (WGS) entry which is preliminary data.</text>
</comment>
<dbReference type="AlphaFoldDB" id="A0A7J5LA43"/>